<evidence type="ECO:0000313" key="2">
    <source>
        <dbReference type="EMBL" id="TIB10148.1"/>
    </source>
</evidence>
<accession>A0A4T0HAB6</accession>
<feature type="compositionally biased region" description="Low complexity" evidence="1">
    <location>
        <begin position="99"/>
        <end position="134"/>
    </location>
</feature>
<proteinExistence type="predicted"/>
<feature type="region of interest" description="Disordered" evidence="1">
    <location>
        <begin position="1"/>
        <end position="141"/>
    </location>
</feature>
<name>A0A4T0HAB6_WALIC</name>
<feature type="compositionally biased region" description="Polar residues" evidence="1">
    <location>
        <begin position="318"/>
        <end position="330"/>
    </location>
</feature>
<feature type="region of interest" description="Disordered" evidence="1">
    <location>
        <begin position="313"/>
        <end position="725"/>
    </location>
</feature>
<dbReference type="EMBL" id="SPOF01000033">
    <property type="protein sequence ID" value="TIB10148.1"/>
    <property type="molecule type" value="Genomic_DNA"/>
</dbReference>
<protein>
    <recommendedName>
        <fullName evidence="4">CENP-T/Histone H4 histone fold domain-containing protein</fullName>
    </recommendedName>
</protein>
<feature type="compositionally biased region" description="Basic and acidic residues" evidence="1">
    <location>
        <begin position="551"/>
        <end position="561"/>
    </location>
</feature>
<reference evidence="2 3" key="1">
    <citation type="submission" date="2019-03" db="EMBL/GenBank/DDBJ databases">
        <title>Sequencing 23 genomes of Wallemia ichthyophaga.</title>
        <authorList>
            <person name="Gostincar C."/>
        </authorList>
    </citation>
    <scope>NUCLEOTIDE SEQUENCE [LARGE SCALE GENOMIC DNA]</scope>
    <source>
        <strain evidence="2 3">EXF-8621</strain>
    </source>
</reference>
<feature type="compositionally biased region" description="Acidic residues" evidence="1">
    <location>
        <begin position="595"/>
        <end position="615"/>
    </location>
</feature>
<feature type="compositionally biased region" description="Acidic residues" evidence="1">
    <location>
        <begin position="665"/>
        <end position="675"/>
    </location>
</feature>
<feature type="compositionally biased region" description="Polar residues" evidence="1">
    <location>
        <begin position="698"/>
        <end position="718"/>
    </location>
</feature>
<organism evidence="2 3">
    <name type="scientific">Wallemia ichthyophaga</name>
    <dbReference type="NCBI Taxonomy" id="245174"/>
    <lineage>
        <taxon>Eukaryota</taxon>
        <taxon>Fungi</taxon>
        <taxon>Dikarya</taxon>
        <taxon>Basidiomycota</taxon>
        <taxon>Wallemiomycotina</taxon>
        <taxon>Wallemiomycetes</taxon>
        <taxon>Wallemiales</taxon>
        <taxon>Wallemiaceae</taxon>
        <taxon>Wallemia</taxon>
    </lineage>
</organism>
<evidence type="ECO:0000256" key="1">
    <source>
        <dbReference type="SAM" id="MobiDB-lite"/>
    </source>
</evidence>
<dbReference type="GO" id="GO:0046982">
    <property type="term" value="F:protein heterodimerization activity"/>
    <property type="evidence" value="ECO:0007669"/>
    <property type="project" value="InterPro"/>
</dbReference>
<dbReference type="OrthoDB" id="10636706at2759"/>
<sequence>MSNKNPYQLTLMTTPNKRKNYPPIPTPNRARESQPPTPSRRTPRGTRILPPTRAQQTPIRVESNFNSTSDRETPRNLLRMLTKAPGVPKPSPPVELPAQTQQTPTSRRQSTSFRHPPQSAQSAQSSHTPQQSSPNIPPTVRRSSAYRGIKRTSMPPPPTPHSLTDSPASIVTIESPVSVNEYWQQHRPISRSPSNTSAFDDTEAPELARRERAPADFRLSMVNRSSFGMGLGADMKDDSIQLNSGDSLMDDPSLHLDNTSTRKSAQIDKSSFFYGDDKTLEIGNESSLAQRQPPVMLDEVDGDDILLDDNNENELTEQRSNSTQDDLLTNSSKESMRSNSREERRSSIESARLSESRPHSTEYDRDSTEKSLSQHPSQSPHSDQSLERQKVSPQSSRPNESLSDKSNSSLLSSRSSRGSKRPRESDGSENAPSARDRFSLLNQSPQNRDTQERSSIINESPHEKDIQDRSSILNESQRERMSQDRSSIFYQSPRERDTQDRSSAAIEDEKNNQDSSPAIEDAQDEDPDQFGEPKPIEGEVPFENEIPADNESDRGRGDQDRSSVMNPGEQPEGEDIAEEEPVEDLVDMLPTNDMIDAEVAEGGEEADDAWEEDEVMQPGEDLPKDDWNLAEPEAQVEADDNNVEKRGNVADDSMAIRPRSKSVDDEAEADEEDLILDPLLRKQKEDENEENGEDPDVTITQSNFKGQRNTGKSRSTNAKARGVRRRLPNITQTLIKKHFERFMNQNRSGPKLAIEKGTEEVLMERCMEYIEALTDGAEQMGRPNRITEGDMMQVMKLHGFISDKQPVQTVARRILSTEMSIEYDNWAMEWSSSLRYQDKEAPAKKGKGGAKQGKKSKKLKRRAEYAEEVAEEDGNAESGE</sequence>
<feature type="compositionally biased region" description="Low complexity" evidence="1">
    <location>
        <begin position="371"/>
        <end position="383"/>
    </location>
</feature>
<feature type="compositionally biased region" description="Acidic residues" evidence="1">
    <location>
        <begin position="866"/>
        <end position="880"/>
    </location>
</feature>
<feature type="compositionally biased region" description="Acidic residues" evidence="1">
    <location>
        <begin position="571"/>
        <end position="586"/>
    </location>
</feature>
<evidence type="ECO:0008006" key="4">
    <source>
        <dbReference type="Google" id="ProtNLM"/>
    </source>
</evidence>
<feature type="compositionally biased region" description="Acidic residues" evidence="1">
    <location>
        <begin position="540"/>
        <end position="550"/>
    </location>
</feature>
<feature type="region of interest" description="Disordered" evidence="1">
    <location>
        <begin position="839"/>
        <end position="880"/>
    </location>
</feature>
<feature type="compositionally biased region" description="Low complexity" evidence="1">
    <location>
        <begin position="398"/>
        <end position="416"/>
    </location>
</feature>
<dbReference type="InterPro" id="IPR009072">
    <property type="entry name" value="Histone-fold"/>
</dbReference>
<feature type="region of interest" description="Disordered" evidence="1">
    <location>
        <begin position="185"/>
        <end position="206"/>
    </location>
</feature>
<feature type="compositionally biased region" description="Basic residues" evidence="1">
    <location>
        <begin position="844"/>
        <end position="861"/>
    </location>
</feature>
<feature type="compositionally biased region" description="Basic and acidic residues" evidence="1">
    <location>
        <begin position="334"/>
        <end position="369"/>
    </location>
</feature>
<dbReference type="AlphaFoldDB" id="A0A4T0HAB6"/>
<feature type="compositionally biased region" description="Polar residues" evidence="1">
    <location>
        <begin position="53"/>
        <end position="68"/>
    </location>
</feature>
<feature type="compositionally biased region" description="Polar residues" evidence="1">
    <location>
        <begin position="440"/>
        <end position="458"/>
    </location>
</feature>
<feature type="compositionally biased region" description="Acidic residues" evidence="1">
    <location>
        <begin position="686"/>
        <end position="696"/>
    </location>
</feature>
<comment type="caution">
    <text evidence="2">The sequence shown here is derived from an EMBL/GenBank/DDBJ whole genome shotgun (WGS) entry which is preliminary data.</text>
</comment>
<feature type="compositionally biased region" description="Polar residues" evidence="1">
    <location>
        <begin position="1"/>
        <end position="15"/>
    </location>
</feature>
<dbReference type="Gene3D" id="1.10.20.10">
    <property type="entry name" value="Histone, subunit A"/>
    <property type="match status" value="1"/>
</dbReference>
<gene>
    <name evidence="2" type="ORF">E3P90_02976</name>
</gene>
<evidence type="ECO:0000313" key="3">
    <source>
        <dbReference type="Proteomes" id="UP000306954"/>
    </source>
</evidence>
<dbReference type="Proteomes" id="UP000306954">
    <property type="component" value="Unassembled WGS sequence"/>
</dbReference>